<dbReference type="PRINTS" id="PR00237">
    <property type="entry name" value="GPCRRHODOPSN"/>
</dbReference>
<evidence type="ECO:0000256" key="6">
    <source>
        <dbReference type="ARBA" id="ARBA00023170"/>
    </source>
</evidence>
<evidence type="ECO:0000256" key="5">
    <source>
        <dbReference type="ARBA" id="ARBA00023136"/>
    </source>
</evidence>
<comment type="caution">
    <text evidence="12">The sequence shown here is derived from an EMBL/GenBank/DDBJ whole genome shotgun (WGS) entry which is preliminary data.</text>
</comment>
<keyword evidence="2 8" id="KW-0812">Transmembrane</keyword>
<keyword evidence="6 8" id="KW-0675">Receptor</keyword>
<gene>
    <name evidence="12" type="primary">GALR1_11</name>
    <name evidence="12" type="ORF">OS493_034419</name>
</gene>
<evidence type="ECO:0000256" key="1">
    <source>
        <dbReference type="ARBA" id="ARBA00004141"/>
    </source>
</evidence>
<feature type="transmembrane region" description="Helical" evidence="10">
    <location>
        <begin position="162"/>
        <end position="183"/>
    </location>
</feature>
<dbReference type="GO" id="GO:0016020">
    <property type="term" value="C:membrane"/>
    <property type="evidence" value="ECO:0007669"/>
    <property type="project" value="UniProtKB-SubCell"/>
</dbReference>
<dbReference type="Pfam" id="PF00001">
    <property type="entry name" value="7tm_1"/>
    <property type="match status" value="1"/>
</dbReference>
<evidence type="ECO:0000256" key="8">
    <source>
        <dbReference type="RuleBase" id="RU000688"/>
    </source>
</evidence>
<evidence type="ECO:0000256" key="3">
    <source>
        <dbReference type="ARBA" id="ARBA00022989"/>
    </source>
</evidence>
<keyword evidence="3 10" id="KW-1133">Transmembrane helix</keyword>
<feature type="transmembrane region" description="Helical" evidence="10">
    <location>
        <begin position="214"/>
        <end position="241"/>
    </location>
</feature>
<dbReference type="Proteomes" id="UP001163046">
    <property type="component" value="Unassembled WGS sequence"/>
</dbReference>
<evidence type="ECO:0000313" key="13">
    <source>
        <dbReference type="Proteomes" id="UP001163046"/>
    </source>
</evidence>
<dbReference type="InterPro" id="IPR000276">
    <property type="entry name" value="GPCR_Rhodpsn"/>
</dbReference>
<evidence type="ECO:0000256" key="2">
    <source>
        <dbReference type="ARBA" id="ARBA00022692"/>
    </source>
</evidence>
<dbReference type="PANTHER" id="PTHR24243:SF208">
    <property type="entry name" value="PYROKININ-1 RECEPTOR"/>
    <property type="match status" value="1"/>
</dbReference>
<dbReference type="SUPFAM" id="SSF81321">
    <property type="entry name" value="Family A G protein-coupled receptor-like"/>
    <property type="match status" value="1"/>
</dbReference>
<dbReference type="CDD" id="cd00637">
    <property type="entry name" value="7tm_classA_rhodopsin-like"/>
    <property type="match status" value="1"/>
</dbReference>
<evidence type="ECO:0000259" key="11">
    <source>
        <dbReference type="PROSITE" id="PS50262"/>
    </source>
</evidence>
<dbReference type="PROSITE" id="PS00237">
    <property type="entry name" value="G_PROTEIN_RECEP_F1_1"/>
    <property type="match status" value="1"/>
</dbReference>
<comment type="subcellular location">
    <subcellularLocation>
        <location evidence="1">Membrane</location>
        <topology evidence="1">Multi-pass membrane protein</topology>
    </subcellularLocation>
</comment>
<dbReference type="OrthoDB" id="5972425at2759"/>
<protein>
    <submittedName>
        <fullName evidence="12">Galanin receptor type 1</fullName>
    </submittedName>
</protein>
<keyword evidence="4 8" id="KW-0297">G-protein coupled receptor</keyword>
<organism evidence="12 13">
    <name type="scientific">Desmophyllum pertusum</name>
    <dbReference type="NCBI Taxonomy" id="174260"/>
    <lineage>
        <taxon>Eukaryota</taxon>
        <taxon>Metazoa</taxon>
        <taxon>Cnidaria</taxon>
        <taxon>Anthozoa</taxon>
        <taxon>Hexacorallia</taxon>
        <taxon>Scleractinia</taxon>
        <taxon>Caryophylliina</taxon>
        <taxon>Caryophylliidae</taxon>
        <taxon>Desmophyllum</taxon>
    </lineage>
</organism>
<dbReference type="GO" id="GO:0004930">
    <property type="term" value="F:G protein-coupled receptor activity"/>
    <property type="evidence" value="ECO:0007669"/>
    <property type="project" value="UniProtKB-KW"/>
</dbReference>
<feature type="compositionally biased region" description="Low complexity" evidence="9">
    <location>
        <begin position="363"/>
        <end position="377"/>
    </location>
</feature>
<feature type="transmembrane region" description="Helical" evidence="10">
    <location>
        <begin position="266"/>
        <end position="289"/>
    </location>
</feature>
<evidence type="ECO:0000313" key="12">
    <source>
        <dbReference type="EMBL" id="KAJ7382528.1"/>
    </source>
</evidence>
<dbReference type="PANTHER" id="PTHR24243">
    <property type="entry name" value="G-PROTEIN COUPLED RECEPTOR"/>
    <property type="match status" value="1"/>
</dbReference>
<feature type="transmembrane region" description="Helical" evidence="10">
    <location>
        <begin position="309"/>
        <end position="331"/>
    </location>
</feature>
<dbReference type="InterPro" id="IPR017452">
    <property type="entry name" value="GPCR_Rhodpsn_7TM"/>
</dbReference>
<sequence length="377" mass="42979">MFSENSSLDSLVENISLTTVDIQNSTNQDCPVGDSTVEMVVKVLAYFTILIVSLVGNSFLILVIKQNKQLRKSINYFVLNMAVSDMFTPLTIMPVTIVQIISGSASWKVDSPWILGNILCKLSYFLPDVSLVVSIISLLLISMDRFVAVVFPFKAKLISSKVRFISILCTWIVAIAVHAPYYYTFRLVPYENKTYQCKSDWGPAFDNVETHKGFVTATFIIFFLMPICLLAIVYATIAWTLKMNNKKTKQQLSSHQTDRDQQHKKIIRMSVAIIIAFVFCMIPLLVFMFTRVFLWNWQEPPICAFRTVVPFIAIFMLHSWSAVNPCICLIFNKNYRDGRKQIASFISSRKTLVEEGSRRMEAKTTSSRKLLSKSSRV</sequence>
<dbReference type="SMART" id="SM01381">
    <property type="entry name" value="7TM_GPCR_Srsx"/>
    <property type="match status" value="1"/>
</dbReference>
<dbReference type="Gene3D" id="1.20.1070.10">
    <property type="entry name" value="Rhodopsin 7-helix transmembrane proteins"/>
    <property type="match status" value="1"/>
</dbReference>
<keyword evidence="7 8" id="KW-0807">Transducer</keyword>
<keyword evidence="5 10" id="KW-0472">Membrane</keyword>
<reference evidence="12" key="1">
    <citation type="submission" date="2023-01" db="EMBL/GenBank/DDBJ databases">
        <title>Genome assembly of the deep-sea coral Lophelia pertusa.</title>
        <authorList>
            <person name="Herrera S."/>
            <person name="Cordes E."/>
        </authorList>
    </citation>
    <scope>NUCLEOTIDE SEQUENCE</scope>
    <source>
        <strain evidence="12">USNM1676648</strain>
        <tissue evidence="12">Polyp</tissue>
    </source>
</reference>
<keyword evidence="13" id="KW-1185">Reference proteome</keyword>
<evidence type="ECO:0000256" key="9">
    <source>
        <dbReference type="SAM" id="MobiDB-lite"/>
    </source>
</evidence>
<comment type="similarity">
    <text evidence="8">Belongs to the G-protein coupled receptor 1 family.</text>
</comment>
<proteinExistence type="inferred from homology"/>
<feature type="domain" description="G-protein coupled receptors family 1 profile" evidence="11">
    <location>
        <begin position="56"/>
        <end position="328"/>
    </location>
</feature>
<feature type="region of interest" description="Disordered" evidence="9">
    <location>
        <begin position="357"/>
        <end position="377"/>
    </location>
</feature>
<dbReference type="EMBL" id="MU825921">
    <property type="protein sequence ID" value="KAJ7382528.1"/>
    <property type="molecule type" value="Genomic_DNA"/>
</dbReference>
<evidence type="ECO:0000256" key="4">
    <source>
        <dbReference type="ARBA" id="ARBA00023040"/>
    </source>
</evidence>
<dbReference type="AlphaFoldDB" id="A0A9X0D1R7"/>
<name>A0A9X0D1R7_9CNID</name>
<dbReference type="FunFam" id="1.20.1070.10:FF:000291">
    <property type="entry name" value="Predicted protein"/>
    <property type="match status" value="1"/>
</dbReference>
<evidence type="ECO:0000256" key="7">
    <source>
        <dbReference type="ARBA" id="ARBA00023224"/>
    </source>
</evidence>
<feature type="transmembrane region" description="Helical" evidence="10">
    <location>
        <begin position="122"/>
        <end position="141"/>
    </location>
</feature>
<evidence type="ECO:0000256" key="10">
    <source>
        <dbReference type="SAM" id="Phobius"/>
    </source>
</evidence>
<accession>A0A9X0D1R7</accession>
<feature type="transmembrane region" description="Helical" evidence="10">
    <location>
        <begin position="43"/>
        <end position="64"/>
    </location>
</feature>
<dbReference type="PROSITE" id="PS50262">
    <property type="entry name" value="G_PROTEIN_RECEP_F1_2"/>
    <property type="match status" value="1"/>
</dbReference>
<feature type="transmembrane region" description="Helical" evidence="10">
    <location>
        <begin position="76"/>
        <end position="102"/>
    </location>
</feature>